<organism evidence="8 9">
    <name type="scientific">Anopheles albimanus</name>
    <name type="common">New world malaria mosquito</name>
    <dbReference type="NCBI Taxonomy" id="7167"/>
    <lineage>
        <taxon>Eukaryota</taxon>
        <taxon>Metazoa</taxon>
        <taxon>Ecdysozoa</taxon>
        <taxon>Arthropoda</taxon>
        <taxon>Hexapoda</taxon>
        <taxon>Insecta</taxon>
        <taxon>Pterygota</taxon>
        <taxon>Neoptera</taxon>
        <taxon>Endopterygota</taxon>
        <taxon>Diptera</taxon>
        <taxon>Nematocera</taxon>
        <taxon>Culicoidea</taxon>
        <taxon>Culicidae</taxon>
        <taxon>Anophelinae</taxon>
        <taxon>Anopheles</taxon>
    </lineage>
</organism>
<evidence type="ECO:0000256" key="1">
    <source>
        <dbReference type="ARBA" id="ARBA00004651"/>
    </source>
</evidence>
<dbReference type="SUPFAM" id="SSF53850">
    <property type="entry name" value="Periplasmic binding protein-like II"/>
    <property type="match status" value="3"/>
</dbReference>
<keyword evidence="7" id="KW-0325">Glycoprotein</keyword>
<keyword evidence="9" id="KW-1185">Reference proteome</keyword>
<evidence type="ECO:0000256" key="3">
    <source>
        <dbReference type="ARBA" id="ARBA00022692"/>
    </source>
</evidence>
<evidence type="ECO:0000256" key="7">
    <source>
        <dbReference type="ARBA" id="ARBA00023180"/>
    </source>
</evidence>
<keyword evidence="4" id="KW-1133">Transmembrane helix</keyword>
<evidence type="ECO:0008006" key="10">
    <source>
        <dbReference type="Google" id="ProtNLM"/>
    </source>
</evidence>
<dbReference type="Proteomes" id="UP000069272">
    <property type="component" value="Chromosome 3L"/>
</dbReference>
<keyword evidence="6" id="KW-0675">Receptor</keyword>
<dbReference type="PANTHER" id="PTHR42643:SF41">
    <property type="entry name" value="IONOTROPIC RECEPTOR 20A-RELATED"/>
    <property type="match status" value="1"/>
</dbReference>
<evidence type="ECO:0000256" key="6">
    <source>
        <dbReference type="ARBA" id="ARBA00023170"/>
    </source>
</evidence>
<evidence type="ECO:0000313" key="8">
    <source>
        <dbReference type="EnsemblMetazoa" id="AALB005201-PA"/>
    </source>
</evidence>
<comment type="subcellular location">
    <subcellularLocation>
        <location evidence="1">Cell membrane</location>
        <topology evidence="1">Multi-pass membrane protein</topology>
    </subcellularLocation>
</comment>
<evidence type="ECO:0000256" key="2">
    <source>
        <dbReference type="ARBA" id="ARBA00022475"/>
    </source>
</evidence>
<dbReference type="VEuPathDB" id="VectorBase:AALB20_031548"/>
<evidence type="ECO:0000256" key="5">
    <source>
        <dbReference type="ARBA" id="ARBA00023136"/>
    </source>
</evidence>
<proteinExistence type="predicted"/>
<protein>
    <recommendedName>
        <fullName evidence="10">Ionotropic glutamate receptor L-glutamate and glycine-binding domain-containing protein</fullName>
    </recommendedName>
</protein>
<reference evidence="8" key="2">
    <citation type="submission" date="2022-08" db="UniProtKB">
        <authorList>
            <consortium name="EnsemblMetazoa"/>
        </authorList>
    </citation>
    <scope>IDENTIFICATION</scope>
    <source>
        <strain evidence="8">STECLA/ALBI9_A</strain>
    </source>
</reference>
<keyword evidence="5" id="KW-0472">Membrane</keyword>
<evidence type="ECO:0000313" key="9">
    <source>
        <dbReference type="Proteomes" id="UP000069272"/>
    </source>
</evidence>
<sequence>MGEESNTLLLSFLVRIVTELTRNQSSSATVALINFNFKFDYVPCHLMQQVPAAIFITDLFSNNTQPSQFNVPLVLFAFHSPQRLSKHNSIHSSVLTLLQTYNLFDKFKKVVVVADSNDVQPDKLGMLAQTFSALGVIDVIYVLIIPRDLIIVRLDAKLRQFIPFSLKDSVEQLFPDELANLTGLPYRVAVYDDPPLAYQDVYTKQIVGIDVNFIDIIAKHQSTVAEYSYTPEPLKLSKLYKDNTIDFATYRLAEYPHGQPFSRLYFPNHHRYCLAVPKTYNRIFHEQLIWPYTIDLWLLIFGLFGFFLLYHMVLQITLLLHFPHAFRVIDTPLHLLRILLLFLLSEYYTAILTASLGQSSVPTYPRTLEAFAKSKIPLLISMPNSFPYVQDHSEVLSRIIEWNYSRSYDPTTLCIVQSCDLFPFTIGATTRMIGKELDHRHYHLIKEPILSVSVWSPFRQTSPLLHRFQSCVTRLYEAGIWDHLVRQWTLTIHGTEQSDQNDSMLQLEHFVPVFIVGGYLYLIAISSFADLLRNNTEPAQFNVALVLYAFFSSQHELQYYSLRKSVHTLLKAFYLFGKSKKVVVLLDPLAVKQSELNLLAYTFSEYGIVDAIYVMVMIKDLSIIRLDLKRKEFIPLSTNDSVEQLFPDGLSNLSGMPYRVACFYNPPLTYRANYTNRIVGIDVDFIDIIAKHQSTVAEYLYTQQPIRTIGRWQDKPFDFATYRIELDEEDVPFSSLYFPNQHRWCLAVPKTYNRIIHEQVIWPYASDLWLLIAGLSVFFVLYRMVLQRALRQNFPAAFGIINPPVHLMRILLLFLLSEYYTAMLTAILGQSNIATYPRTLAEFSKSSIPLLASEPKRMQYLEDHPEIRARTIQWNYSRTYDPTTLSLVQLCDLFPFTIAETTRVVGRQLDHHHFHLIKEPIKSVITWSPFRQTSPLLQRFQAYVTRLHEAGIWDHLVRKWTLNNGKKLVINRSVSMLQLEHFIPVYIVGGYLYLIAIGILLVEIFALLLTFLARIVTELHSNQSSSATVGLINFNSKFDYVPSGLMQLVPSTPFFSAHLYRKVKKAFRFNVPLVLYGFHSIEQQSAVYSIHNSVIVLLNAFNLFGKPKKFIVLLDPYEVKSSELNKLTHMFTEYGIIDVIYVLVSPFDLRIVSLDLKLRKFVPLSTSDRVEQLFPDRLSNMSGIPYRVACAHNPPLIFHADNNKFVGIDVDFIDIIAKHQSTVAEYVSPPKIIFDPWDDKTIDLATYRIVHSAKEMPFASLYFPYHPRYCLVVPKTYNRIVVEQIFWPYTIDLWLLVLGMTCFFLIYRITLQRRLRQHFPRAFRIIDTPLHLLRILLLFLLSEYYTAILTASLGQSNVPTYPRTLDAFAKSKIPLLLLKPQIYQYLKDNPKVRARTVEWNISEKYDTTKLSLVQMCDLFPFSMEETTRTAGKQIDHRYYHLIGEPIWTTIVRSTFSYTNPQLHRFQLYITRLHEAGIWDHLVRKWTLSARGMLQPDQDDALLQLEHFIPVFIVGGCLYLMAVVTLLIEMVVHRLIGK</sequence>
<name>A0A182FFA9_ANOAL</name>
<reference evidence="8 9" key="1">
    <citation type="journal article" date="2017" name="G3 (Bethesda)">
        <title>The Physical Genome Mapping of Anopheles albimanus Corrected Scaffold Misassemblies and Identified Interarm Rearrangements in Genus Anopheles.</title>
        <authorList>
            <person name="Artemov G.N."/>
            <person name="Peery A.N."/>
            <person name="Jiang X."/>
            <person name="Tu Z."/>
            <person name="Stegniy V.N."/>
            <person name="Sharakhova M.V."/>
            <person name="Sharakhov I.V."/>
        </authorList>
    </citation>
    <scope>NUCLEOTIDE SEQUENCE [LARGE SCALE GENOMIC DNA]</scope>
    <source>
        <strain evidence="8 9">ALBI9_A</strain>
    </source>
</reference>
<dbReference type="InterPro" id="IPR052192">
    <property type="entry name" value="Insect_Ionotropic_Sensory_Rcpt"/>
</dbReference>
<dbReference type="STRING" id="7167.A0A182FFA9"/>
<evidence type="ECO:0000256" key="4">
    <source>
        <dbReference type="ARBA" id="ARBA00022989"/>
    </source>
</evidence>
<keyword evidence="2" id="KW-1003">Cell membrane</keyword>
<keyword evidence="3" id="KW-0812">Transmembrane</keyword>
<dbReference type="GO" id="GO:0005886">
    <property type="term" value="C:plasma membrane"/>
    <property type="evidence" value="ECO:0007669"/>
    <property type="project" value="UniProtKB-SubCell"/>
</dbReference>
<dbReference type="EnsemblMetazoa" id="AALB005201-RA">
    <property type="protein sequence ID" value="AALB005201-PA"/>
    <property type="gene ID" value="AALB005201"/>
</dbReference>
<dbReference type="PANTHER" id="PTHR42643">
    <property type="entry name" value="IONOTROPIC RECEPTOR 20A-RELATED"/>
    <property type="match status" value="1"/>
</dbReference>
<accession>A0A182FFA9</accession>
<dbReference type="VEuPathDB" id="VectorBase:AALB005201"/>